<feature type="transmembrane region" description="Helical" evidence="1">
    <location>
        <begin position="198"/>
        <end position="217"/>
    </location>
</feature>
<feature type="transmembrane region" description="Helical" evidence="1">
    <location>
        <begin position="350"/>
        <end position="373"/>
    </location>
</feature>
<dbReference type="InterPro" id="IPR036739">
    <property type="entry name" value="SLC41_membr_dom_sf"/>
</dbReference>
<gene>
    <name evidence="2" type="ORF">ECANGB1_2766</name>
</gene>
<name>A0A1Y1SAW6_9MICR</name>
<feature type="transmembrane region" description="Helical" evidence="1">
    <location>
        <begin position="51"/>
        <end position="75"/>
    </location>
</feature>
<feature type="transmembrane region" description="Helical" evidence="1">
    <location>
        <begin position="129"/>
        <end position="152"/>
    </location>
</feature>
<dbReference type="SUPFAM" id="SSF161093">
    <property type="entry name" value="MgtE membrane domain-like"/>
    <property type="match status" value="1"/>
</dbReference>
<feature type="transmembrane region" description="Helical" evidence="1">
    <location>
        <begin position="20"/>
        <end position="39"/>
    </location>
</feature>
<keyword evidence="1" id="KW-0812">Transmembrane</keyword>
<dbReference type="AlphaFoldDB" id="A0A1Y1SAW6"/>
<feature type="transmembrane region" description="Helical" evidence="1">
    <location>
        <begin position="256"/>
        <end position="273"/>
    </location>
</feature>
<proteinExistence type="predicted"/>
<reference evidence="2 3" key="1">
    <citation type="journal article" date="2017" name="Environ. Microbiol.">
        <title>Decay of the glycolytic pathway and adaptation to intranuclear parasitism within Enterocytozoonidae microsporidia.</title>
        <authorList>
            <person name="Wiredu Boakye D."/>
            <person name="Jaroenlak P."/>
            <person name="Prachumwat A."/>
            <person name="Williams T.A."/>
            <person name="Bateman K.S."/>
            <person name="Itsathitphaisarn O."/>
            <person name="Sritunyalucksana K."/>
            <person name="Paszkiewicz K.H."/>
            <person name="Moore K.A."/>
            <person name="Stentiford G.D."/>
            <person name="Williams B.A."/>
        </authorList>
    </citation>
    <scope>NUCLEOTIDE SEQUENCE [LARGE SCALE GENOMIC DNA]</scope>
    <source>
        <strain evidence="2 3">GB1</strain>
    </source>
</reference>
<protein>
    <submittedName>
        <fullName evidence="2">Uncharacterized protein</fullName>
    </submittedName>
</protein>
<organism evidence="2 3">
    <name type="scientific">Enterospora canceri</name>
    <dbReference type="NCBI Taxonomy" id="1081671"/>
    <lineage>
        <taxon>Eukaryota</taxon>
        <taxon>Fungi</taxon>
        <taxon>Fungi incertae sedis</taxon>
        <taxon>Microsporidia</taxon>
        <taxon>Enterocytozoonidae</taxon>
        <taxon>Enterospora</taxon>
    </lineage>
</organism>
<evidence type="ECO:0000313" key="2">
    <source>
        <dbReference type="EMBL" id="ORD95185.1"/>
    </source>
</evidence>
<feature type="transmembrane region" description="Helical" evidence="1">
    <location>
        <begin position="321"/>
        <end position="338"/>
    </location>
</feature>
<feature type="transmembrane region" description="Helical" evidence="1">
    <location>
        <begin position="293"/>
        <end position="315"/>
    </location>
</feature>
<feature type="transmembrane region" description="Helical" evidence="1">
    <location>
        <begin position="96"/>
        <end position="117"/>
    </location>
</feature>
<keyword evidence="3" id="KW-1185">Reference proteome</keyword>
<feature type="transmembrane region" description="Helical" evidence="1">
    <location>
        <begin position="164"/>
        <end position="186"/>
    </location>
</feature>
<feature type="transmembrane region" description="Helical" evidence="1">
    <location>
        <begin position="224"/>
        <end position="244"/>
    </location>
</feature>
<evidence type="ECO:0000256" key="1">
    <source>
        <dbReference type="SAM" id="Phobius"/>
    </source>
</evidence>
<keyword evidence="1" id="KW-0472">Membrane</keyword>
<evidence type="ECO:0000313" key="3">
    <source>
        <dbReference type="Proteomes" id="UP000192639"/>
    </source>
</evidence>
<sequence>MLPIFSSGKVDTETVFQSFIPLLISLLGLFASGSIYSNVIQDENLKKYPLVLLFTCVLGFKGNVEMIFSIHITHYKETMYSKTEYLARVFQHSNRLVFNSAAIGVTLGLIGVVHDMLLGTQNELVQLNILVTTAFSCVASSVLFVFSLLTTLEVATFFKMEVENVILPTLSAVSDLLVLFMLRFLISKCDSADYHALFLLGFTTFCLFCLTGTIAATGDSGDSIVPVGTLIASTASSVACGFIVGRLATAFPHVPVTFPFYSGMSISITLMFLHRTITADYSTVSKRSTETTLIFMALVFSLVFLWLSYTTLLFFSVGFSLLFLGGFVALVAGLIQFLNRITEKLSYEEIYTLPVITVAADVFSICILTVIGLCNCKCIVMDGDPE</sequence>
<accession>A0A1Y1SAW6</accession>
<dbReference type="OrthoDB" id="666972at2759"/>
<dbReference type="EMBL" id="LWDP01000001">
    <property type="protein sequence ID" value="ORD95185.1"/>
    <property type="molecule type" value="Genomic_DNA"/>
</dbReference>
<dbReference type="Proteomes" id="UP000192639">
    <property type="component" value="Unassembled WGS sequence"/>
</dbReference>
<dbReference type="GO" id="GO:0008324">
    <property type="term" value="F:monoatomic cation transmembrane transporter activity"/>
    <property type="evidence" value="ECO:0007669"/>
    <property type="project" value="InterPro"/>
</dbReference>
<keyword evidence="1" id="KW-1133">Transmembrane helix</keyword>
<dbReference type="Gene3D" id="1.10.357.20">
    <property type="entry name" value="SLC41 divalent cation transporters, integral membrane domain"/>
    <property type="match status" value="1"/>
</dbReference>
<comment type="caution">
    <text evidence="2">The sequence shown here is derived from an EMBL/GenBank/DDBJ whole genome shotgun (WGS) entry which is preliminary data.</text>
</comment>
<dbReference type="VEuPathDB" id="MicrosporidiaDB:ECANGB1_2766"/>